<dbReference type="GO" id="GO:0035859">
    <property type="term" value="C:Seh1-associated complex"/>
    <property type="evidence" value="ECO:0007669"/>
    <property type="project" value="TreeGrafter"/>
</dbReference>
<feature type="region of interest" description="Disordered" evidence="4">
    <location>
        <begin position="689"/>
        <end position="708"/>
    </location>
</feature>
<dbReference type="Proteomes" id="UP000242146">
    <property type="component" value="Unassembled WGS sequence"/>
</dbReference>
<dbReference type="PANTHER" id="PTHR46170">
    <property type="entry name" value="GATOR COMPLEX PROTEIN WDR59"/>
    <property type="match status" value="1"/>
</dbReference>
<dbReference type="GO" id="GO:0035591">
    <property type="term" value="F:signaling adaptor activity"/>
    <property type="evidence" value="ECO:0007669"/>
    <property type="project" value="TreeGrafter"/>
</dbReference>
<dbReference type="GO" id="GO:0005774">
    <property type="term" value="C:vacuolar membrane"/>
    <property type="evidence" value="ECO:0007669"/>
    <property type="project" value="TreeGrafter"/>
</dbReference>
<dbReference type="AlphaFoldDB" id="A0A1X2GXR7"/>
<proteinExistence type="predicted"/>
<keyword evidence="1 3" id="KW-0853">WD repeat</keyword>
<dbReference type="PANTHER" id="PTHR46170:SF1">
    <property type="entry name" value="GATOR COMPLEX PROTEIN WDR59"/>
    <property type="match status" value="1"/>
</dbReference>
<sequence length="1261" mass="141805">MAEKEHDDINIDRTSTNGHATSPLAHQPNGQSSPSTNNTIHPKQNTPDVHKEDTFYQSLQIRLHHSVGSLSISPTCRDVVLAGRQGLVIIDLENPWLIPRILPHMSKWEVSDIQWSPYVSREAWVASTSNQKLLIWNLHSSAQAVEHTLNAHARAISDINWSPHHPDIVATCSVDTYVRVWDLRCAGESSDQDHYYRPANSFTPWNAAATQVKFNFKNEHLVASSHDKDVKIWDMRKGAVPMTSITAHSKKIYGIDWSRQNDHDIYWNIHSPEEAEETIVTNSPVWRARNTPFGHGVLTMPQRTETTLNLYNRATPDKPVHMFEGHTNTVKEFVWRRKGGLGSDGDDREFQLVTWSKDQNLRLWPVSEDVMKEVPAELDNHDARSKSIADAIAPVQTFAMNTHPHSSLPPGNVHYSRSYNLPAGNYREQKYTINPLLWMQNVKTVSSTSADFTGASNQLTSATPRSSYQSLADELSTVLNKYASMGVKTEKVNAAARTCTVSLHGPWTETGNAFLRITIVFSQQYPDNSPPAFEIQKNSLISIYYRTHMAQDLNALATSYTSQKQWCLEPCLRYLLGETMQDESRLGRDKRLQQQLLQHPHDKHAATTATYQAWSNEADSDDDIFVPSLLPSYGIHGKRDSTQSETGIVDLSSHQTADAKVPFPRLCGATFSGSGQLVCFFSNLRVRDPQSKKDRPAKDTTPSSNSSNAEYFEHTYHDFYKHPRSYEQFEEYKEIAAMSKQGRHAGVMVGTHGAFGEYDDDPDDIEDGLAMGSIYFKTEMLDATLKNKDDLLYHGSEAEYAHNVTITDFSYILPFQLELTKDLQLFPTNPGKTCEHNALVLKQNDRLDVSRMWHIAMEVLRESVPLDLPARMDLVFDFVYHQHPDLQILPTDPLWLRDAKLADINELLGRGYTIQPNNALLGLKRRVRWGAHPFGRGLITSPMVESPGEVDQHDSPARRGPMEIHKISTPVQPWAIATYAGMTMPTNTMPGLRSSVPLSTSYQSRSSVHWTPPFNSSQQNKTPSLNNWAVNVTTTTPVTPPVAAACTPLTATAAPTASPVPPPPGSIPLSSANVLPHQAVTVTSKEGDVLANDSMTIEFTNIEWFDSEKMFIYNPMPLISPDMTGACDLLRWQYADVLYRQDLLNERAEVLQDIQTPFLSPKQWPTTQPQVYCYMCNAAVATPDRVCHHCRKIRTQIQCIVCHQLVKGLVHFCLKCQHGGHAFHMKDWFDNEQVCPTGCGCHCLKETNGLQQQMMAQLDIG</sequence>
<accession>A0A1X2GXR7</accession>
<feature type="repeat" description="WD" evidence="3">
    <location>
        <begin position="202"/>
        <end position="243"/>
    </location>
</feature>
<protein>
    <recommendedName>
        <fullName evidence="5">WDR59/RTC1-like RING zinc finger domain-containing protein</fullName>
    </recommendedName>
</protein>
<keyword evidence="7" id="KW-1185">Reference proteome</keyword>
<feature type="repeat" description="WD" evidence="3">
    <location>
        <begin position="149"/>
        <end position="184"/>
    </location>
</feature>
<comment type="caution">
    <text evidence="6">The sequence shown here is derived from an EMBL/GenBank/DDBJ whole genome shotgun (WGS) entry which is preliminary data.</text>
</comment>
<dbReference type="SMART" id="SM00320">
    <property type="entry name" value="WD40"/>
    <property type="match status" value="4"/>
</dbReference>
<dbReference type="GO" id="GO:0034198">
    <property type="term" value="P:cellular response to amino acid starvation"/>
    <property type="evidence" value="ECO:0007669"/>
    <property type="project" value="TreeGrafter"/>
</dbReference>
<feature type="region of interest" description="Disordered" evidence="4">
    <location>
        <begin position="1"/>
        <end position="49"/>
    </location>
</feature>
<evidence type="ECO:0000256" key="3">
    <source>
        <dbReference type="PROSITE-ProRule" id="PRU00221"/>
    </source>
</evidence>
<reference evidence="6 7" key="1">
    <citation type="submission" date="2016-07" db="EMBL/GenBank/DDBJ databases">
        <title>Pervasive Adenine N6-methylation of Active Genes in Fungi.</title>
        <authorList>
            <consortium name="DOE Joint Genome Institute"/>
            <person name="Mondo S.J."/>
            <person name="Dannebaum R.O."/>
            <person name="Kuo R.C."/>
            <person name="Labutti K."/>
            <person name="Haridas S."/>
            <person name="Kuo A."/>
            <person name="Salamov A."/>
            <person name="Ahrendt S.R."/>
            <person name="Lipzen A."/>
            <person name="Sullivan W."/>
            <person name="Andreopoulos W.B."/>
            <person name="Clum A."/>
            <person name="Lindquist E."/>
            <person name="Daum C."/>
            <person name="Ramamoorthy G.K."/>
            <person name="Gryganskyi A."/>
            <person name="Culley D."/>
            <person name="Magnuson J.K."/>
            <person name="James T.Y."/>
            <person name="O'Malley M.A."/>
            <person name="Stajich J.E."/>
            <person name="Spatafora J.W."/>
            <person name="Visel A."/>
            <person name="Grigoriev I.V."/>
        </authorList>
    </citation>
    <scope>NUCLEOTIDE SEQUENCE [LARGE SCALE GENOMIC DNA]</scope>
    <source>
        <strain evidence="6 7">NRRL 3301</strain>
    </source>
</reference>
<dbReference type="GO" id="GO:1904263">
    <property type="term" value="P:positive regulation of TORC1 signaling"/>
    <property type="evidence" value="ECO:0007669"/>
    <property type="project" value="TreeGrafter"/>
</dbReference>
<feature type="compositionally biased region" description="Polar residues" evidence="4">
    <location>
        <begin position="28"/>
        <end position="47"/>
    </location>
</feature>
<evidence type="ECO:0000256" key="2">
    <source>
        <dbReference type="ARBA" id="ARBA00022737"/>
    </source>
</evidence>
<dbReference type="STRING" id="101127.A0A1X2GXR7"/>
<evidence type="ECO:0000256" key="1">
    <source>
        <dbReference type="ARBA" id="ARBA00022574"/>
    </source>
</evidence>
<dbReference type="SUPFAM" id="SSF50978">
    <property type="entry name" value="WD40 repeat-like"/>
    <property type="match status" value="1"/>
</dbReference>
<dbReference type="Pfam" id="PF00400">
    <property type="entry name" value="WD40"/>
    <property type="match status" value="2"/>
</dbReference>
<gene>
    <name evidence="6" type="ORF">DM01DRAFT_267212</name>
</gene>
<dbReference type="InterPro" id="IPR015943">
    <property type="entry name" value="WD40/YVTN_repeat-like_dom_sf"/>
</dbReference>
<keyword evidence="2" id="KW-0677">Repeat</keyword>
<feature type="compositionally biased region" description="Basic and acidic residues" evidence="4">
    <location>
        <begin position="1"/>
        <end position="11"/>
    </location>
</feature>
<dbReference type="Pfam" id="PF17120">
    <property type="entry name" value="zf-RING_16"/>
    <property type="match status" value="1"/>
</dbReference>
<organism evidence="6 7">
    <name type="scientific">Hesseltinella vesiculosa</name>
    <dbReference type="NCBI Taxonomy" id="101127"/>
    <lineage>
        <taxon>Eukaryota</taxon>
        <taxon>Fungi</taxon>
        <taxon>Fungi incertae sedis</taxon>
        <taxon>Mucoromycota</taxon>
        <taxon>Mucoromycotina</taxon>
        <taxon>Mucoromycetes</taxon>
        <taxon>Mucorales</taxon>
        <taxon>Cunninghamellaceae</taxon>
        <taxon>Hesseltinella</taxon>
    </lineage>
</organism>
<feature type="compositionally biased region" description="Basic and acidic residues" evidence="4">
    <location>
        <begin position="689"/>
        <end position="698"/>
    </location>
</feature>
<dbReference type="PROSITE" id="PS50294">
    <property type="entry name" value="WD_REPEATS_REGION"/>
    <property type="match status" value="1"/>
</dbReference>
<dbReference type="PROSITE" id="PS50082">
    <property type="entry name" value="WD_REPEATS_2"/>
    <property type="match status" value="2"/>
</dbReference>
<evidence type="ECO:0000259" key="5">
    <source>
        <dbReference type="Pfam" id="PF17120"/>
    </source>
</evidence>
<dbReference type="PROSITE" id="PS00678">
    <property type="entry name" value="WD_REPEATS_1"/>
    <property type="match status" value="2"/>
</dbReference>
<evidence type="ECO:0000313" key="6">
    <source>
        <dbReference type="EMBL" id="ORX62877.1"/>
    </source>
</evidence>
<dbReference type="InterPro" id="IPR019775">
    <property type="entry name" value="WD40_repeat_CS"/>
</dbReference>
<dbReference type="EMBL" id="MCGT01000001">
    <property type="protein sequence ID" value="ORX62877.1"/>
    <property type="molecule type" value="Genomic_DNA"/>
</dbReference>
<dbReference type="InterPro" id="IPR049567">
    <property type="entry name" value="WDR59-like"/>
</dbReference>
<dbReference type="InterPro" id="IPR049566">
    <property type="entry name" value="WDR59_RTC1-like_RING_Znf"/>
</dbReference>
<dbReference type="InterPro" id="IPR001680">
    <property type="entry name" value="WD40_rpt"/>
</dbReference>
<dbReference type="Gene3D" id="2.130.10.10">
    <property type="entry name" value="YVTN repeat-like/Quinoprotein amine dehydrogenase"/>
    <property type="match status" value="1"/>
</dbReference>
<dbReference type="InterPro" id="IPR036322">
    <property type="entry name" value="WD40_repeat_dom_sf"/>
</dbReference>
<evidence type="ECO:0000256" key="4">
    <source>
        <dbReference type="SAM" id="MobiDB-lite"/>
    </source>
</evidence>
<name>A0A1X2GXR7_9FUNG</name>
<feature type="domain" description="WDR59/RTC1-like RING zinc finger" evidence="5">
    <location>
        <begin position="1196"/>
        <end position="1246"/>
    </location>
</feature>
<evidence type="ECO:0000313" key="7">
    <source>
        <dbReference type="Proteomes" id="UP000242146"/>
    </source>
</evidence>
<dbReference type="OrthoDB" id="311712at2759"/>